<organism evidence="2 3">
    <name type="scientific">Labrys okinawensis</name>
    <dbReference type="NCBI Taxonomy" id="346911"/>
    <lineage>
        <taxon>Bacteria</taxon>
        <taxon>Pseudomonadati</taxon>
        <taxon>Pseudomonadota</taxon>
        <taxon>Alphaproteobacteria</taxon>
        <taxon>Hyphomicrobiales</taxon>
        <taxon>Xanthobacteraceae</taxon>
        <taxon>Labrys</taxon>
    </lineage>
</organism>
<dbReference type="RefSeq" id="WP_105863977.1">
    <property type="nucleotide sequence ID" value="NZ_PUEJ01000008.1"/>
</dbReference>
<proteinExistence type="predicted"/>
<keyword evidence="3" id="KW-1185">Reference proteome</keyword>
<feature type="chain" id="PRO_5015591919" description="Lipoprotein" evidence="1">
    <location>
        <begin position="22"/>
        <end position="229"/>
    </location>
</feature>
<feature type="signal peptide" evidence="1">
    <location>
        <begin position="1"/>
        <end position="21"/>
    </location>
</feature>
<reference evidence="2 3" key="1">
    <citation type="submission" date="2018-02" db="EMBL/GenBank/DDBJ databases">
        <title>Whole genome sequencing of endophytic bacterium.</title>
        <authorList>
            <person name="Eedara R."/>
            <person name="Podile A.R."/>
        </authorList>
    </citation>
    <scope>NUCLEOTIDE SEQUENCE [LARGE SCALE GENOMIC DNA]</scope>
    <source>
        <strain evidence="2 3">RP1T</strain>
    </source>
</reference>
<evidence type="ECO:0000313" key="2">
    <source>
        <dbReference type="EMBL" id="PRH85416.1"/>
    </source>
</evidence>
<dbReference type="EMBL" id="PUEJ01000008">
    <property type="protein sequence ID" value="PRH85416.1"/>
    <property type="molecule type" value="Genomic_DNA"/>
</dbReference>
<evidence type="ECO:0000313" key="3">
    <source>
        <dbReference type="Proteomes" id="UP000237682"/>
    </source>
</evidence>
<name>A0A2S9Q7T5_9HYPH</name>
<sequence>MFRSSLSAALLLAAATGSAFAANGVCRGFNLQNDLAAISLYEVAESGRTFFIKGPTSQRESCPSLSPACRQRSFLVEGDKVVVNEIEGDFACANYVDRKGTDIASWLPLSSLSRVQVQPRWDGRWSTYDGRSVITIKTTGGGRMFVRGHATYDTGSYVNTGEFEVEGDANEREFAFGYYGGQQIGYEEANAGPKRCAARMAQLGPYIAVIDNDACGGENVRFTGLYSRQ</sequence>
<gene>
    <name evidence="2" type="ORF">C5L14_20690</name>
</gene>
<dbReference type="Proteomes" id="UP000237682">
    <property type="component" value="Unassembled WGS sequence"/>
</dbReference>
<protein>
    <recommendedName>
        <fullName evidence="4">Lipoprotein</fullName>
    </recommendedName>
</protein>
<dbReference type="AlphaFoldDB" id="A0A2S9Q7T5"/>
<dbReference type="OrthoDB" id="6847114at2"/>
<keyword evidence="1" id="KW-0732">Signal</keyword>
<accession>A0A2S9Q7T5</accession>
<evidence type="ECO:0000256" key="1">
    <source>
        <dbReference type="SAM" id="SignalP"/>
    </source>
</evidence>
<comment type="caution">
    <text evidence="2">The sequence shown here is derived from an EMBL/GenBank/DDBJ whole genome shotgun (WGS) entry which is preliminary data.</text>
</comment>
<evidence type="ECO:0008006" key="4">
    <source>
        <dbReference type="Google" id="ProtNLM"/>
    </source>
</evidence>